<dbReference type="InterPro" id="IPR034143">
    <property type="entry name" value="snRNP70_RRM"/>
</dbReference>
<dbReference type="Proteomes" id="UP000070444">
    <property type="component" value="Unassembled WGS sequence"/>
</dbReference>
<feature type="compositionally biased region" description="Basic and acidic residues" evidence="8">
    <location>
        <begin position="199"/>
        <end position="210"/>
    </location>
</feature>
<evidence type="ECO:0000313" key="11">
    <source>
        <dbReference type="Proteomes" id="UP000070444"/>
    </source>
</evidence>
<dbReference type="PROSITE" id="PS50102">
    <property type="entry name" value="RRM"/>
    <property type="match status" value="1"/>
</dbReference>
<accession>A0A137NXX0</accession>
<dbReference type="Gene3D" id="3.30.70.330">
    <property type="match status" value="1"/>
</dbReference>
<dbReference type="InterPro" id="IPR051183">
    <property type="entry name" value="U1_U11-U12_snRNP_70-35kDa"/>
</dbReference>
<dbReference type="InterPro" id="IPR035979">
    <property type="entry name" value="RBD_domain_sf"/>
</dbReference>
<dbReference type="OrthoDB" id="4207594at2759"/>
<dbReference type="FunFam" id="3.30.70.330:FF:001585">
    <property type="entry name" value="U1 small nuclear ribonucleoprotein 70 kDa"/>
    <property type="match status" value="1"/>
</dbReference>
<comment type="subcellular location">
    <subcellularLocation>
        <location evidence="1">Nucleus speckle</location>
    </subcellularLocation>
    <subcellularLocation>
        <location evidence="2">Nucleus</location>
        <location evidence="2">Nucleoplasm</location>
    </subcellularLocation>
</comment>
<dbReference type="STRING" id="796925.A0A137NXX0"/>
<dbReference type="PANTHER" id="PTHR13952">
    <property type="entry name" value="U1 SMALL NUCLEAR RIBONUCLEOPROTEIN 70 KD"/>
    <property type="match status" value="1"/>
</dbReference>
<dbReference type="GO" id="GO:0000398">
    <property type="term" value="P:mRNA splicing, via spliceosome"/>
    <property type="evidence" value="ECO:0007669"/>
    <property type="project" value="EnsemblFungi"/>
</dbReference>
<evidence type="ECO:0000259" key="9">
    <source>
        <dbReference type="PROSITE" id="PS50102"/>
    </source>
</evidence>
<dbReference type="GO" id="GO:0000243">
    <property type="term" value="C:commitment complex"/>
    <property type="evidence" value="ECO:0007669"/>
    <property type="project" value="EnsemblFungi"/>
</dbReference>
<proteinExistence type="predicted"/>
<dbReference type="OMA" id="PPKFYDG"/>
<dbReference type="InterPro" id="IPR000504">
    <property type="entry name" value="RRM_dom"/>
</dbReference>
<evidence type="ECO:0000256" key="5">
    <source>
        <dbReference type="ARBA" id="ARBA00023242"/>
    </source>
</evidence>
<dbReference type="GO" id="GO:0016607">
    <property type="term" value="C:nuclear speck"/>
    <property type="evidence" value="ECO:0007669"/>
    <property type="project" value="UniProtKB-SubCell"/>
</dbReference>
<dbReference type="InterPro" id="IPR022023">
    <property type="entry name" value="U1snRNP70_N"/>
</dbReference>
<evidence type="ECO:0000256" key="7">
    <source>
        <dbReference type="PROSITE-ProRule" id="PRU00176"/>
    </source>
</evidence>
<dbReference type="PANTHER" id="PTHR13952:SF5">
    <property type="entry name" value="U1 SMALL NUCLEAR RIBONUCLEOPROTEIN 70 KDA"/>
    <property type="match status" value="1"/>
</dbReference>
<dbReference type="SUPFAM" id="SSF54928">
    <property type="entry name" value="RNA-binding domain, RBD"/>
    <property type="match status" value="1"/>
</dbReference>
<feature type="region of interest" description="Disordered" evidence="8">
    <location>
        <begin position="1"/>
        <end position="36"/>
    </location>
</feature>
<feature type="domain" description="RRM" evidence="9">
    <location>
        <begin position="100"/>
        <end position="178"/>
    </location>
</feature>
<feature type="compositionally biased region" description="Basic and acidic residues" evidence="8">
    <location>
        <begin position="262"/>
        <end position="282"/>
    </location>
</feature>
<dbReference type="CDD" id="cd12236">
    <property type="entry name" value="RRM_snRNP70"/>
    <property type="match status" value="1"/>
</dbReference>
<dbReference type="Pfam" id="PF12220">
    <property type="entry name" value="U1snRNP70_N"/>
    <property type="match status" value="1"/>
</dbReference>
<evidence type="ECO:0000256" key="8">
    <source>
        <dbReference type="SAM" id="MobiDB-lite"/>
    </source>
</evidence>
<dbReference type="SMART" id="SM00360">
    <property type="entry name" value="RRM"/>
    <property type="match status" value="1"/>
</dbReference>
<keyword evidence="5" id="KW-0539">Nucleus</keyword>
<name>A0A137NXX0_CONC2</name>
<feature type="compositionally biased region" description="Basic and acidic residues" evidence="8">
    <location>
        <begin position="227"/>
        <end position="236"/>
    </location>
</feature>
<evidence type="ECO:0000256" key="2">
    <source>
        <dbReference type="ARBA" id="ARBA00004642"/>
    </source>
</evidence>
<keyword evidence="4 7" id="KW-0694">RNA-binding</keyword>
<evidence type="ECO:0000256" key="6">
    <source>
        <dbReference type="ARBA" id="ARBA00023274"/>
    </source>
</evidence>
<feature type="compositionally biased region" description="Polar residues" evidence="8">
    <location>
        <begin position="211"/>
        <end position="225"/>
    </location>
</feature>
<protein>
    <recommendedName>
        <fullName evidence="3">U1 small nuclear ribonucleoprotein 70 kDa</fullName>
    </recommendedName>
</protein>
<dbReference type="GO" id="GO:0003729">
    <property type="term" value="F:mRNA binding"/>
    <property type="evidence" value="ECO:0007669"/>
    <property type="project" value="EnsemblFungi"/>
</dbReference>
<keyword evidence="11" id="KW-1185">Reference proteome</keyword>
<sequence>MTDKLPPNLLKLFAPRPPLPYAPPLDNDPGNKRSPRFTGLAEFLPSLNENSSQFQPTETLMQKKARIAQEKKIEQEQRLKNQLETWKPNEDTTLTGEAFNTLFVGRLSYDVTEKDLRHEFDLFGDIKSIHIIQDKNTNTSRGYAFIEYEREKDMKAAYREADGVRLKGRRVVVDVERGRTQKGWKPRRLGGGLGNTRKGGKDENQRHSGREVSSSRQEHSGSNGYHDNGHNRESRPRYAGGGRDYHRGGRSRSPRGQRERHHGRDYGRERGYYKDYDRHRRY</sequence>
<feature type="region of interest" description="Disordered" evidence="8">
    <location>
        <begin position="177"/>
        <end position="282"/>
    </location>
</feature>
<dbReference type="Pfam" id="PF00076">
    <property type="entry name" value="RRM_1"/>
    <property type="match status" value="1"/>
</dbReference>
<dbReference type="GO" id="GO:0005685">
    <property type="term" value="C:U1 snRNP"/>
    <property type="evidence" value="ECO:0007669"/>
    <property type="project" value="EnsemblFungi"/>
</dbReference>
<dbReference type="AlphaFoldDB" id="A0A137NXX0"/>
<dbReference type="GO" id="GO:0071004">
    <property type="term" value="C:U2-type prespliceosome"/>
    <property type="evidence" value="ECO:0007669"/>
    <property type="project" value="EnsemblFungi"/>
</dbReference>
<reference evidence="10 11" key="1">
    <citation type="journal article" date="2015" name="Genome Biol. Evol.">
        <title>Phylogenomic analyses indicate that early fungi evolved digesting cell walls of algal ancestors of land plants.</title>
        <authorList>
            <person name="Chang Y."/>
            <person name="Wang S."/>
            <person name="Sekimoto S."/>
            <person name="Aerts A.L."/>
            <person name="Choi C."/>
            <person name="Clum A."/>
            <person name="LaButti K.M."/>
            <person name="Lindquist E.A."/>
            <person name="Yee Ngan C."/>
            <person name="Ohm R.A."/>
            <person name="Salamov A.A."/>
            <person name="Grigoriev I.V."/>
            <person name="Spatafora J.W."/>
            <person name="Berbee M.L."/>
        </authorList>
    </citation>
    <scope>NUCLEOTIDE SEQUENCE [LARGE SCALE GENOMIC DNA]</scope>
    <source>
        <strain evidence="10 11">NRRL 28638</strain>
    </source>
</reference>
<dbReference type="InterPro" id="IPR012677">
    <property type="entry name" value="Nucleotide-bd_a/b_plait_sf"/>
</dbReference>
<evidence type="ECO:0000256" key="3">
    <source>
        <dbReference type="ARBA" id="ARBA00016996"/>
    </source>
</evidence>
<organism evidence="10 11">
    <name type="scientific">Conidiobolus coronatus (strain ATCC 28846 / CBS 209.66 / NRRL 28638)</name>
    <name type="common">Delacroixia coronata</name>
    <dbReference type="NCBI Taxonomy" id="796925"/>
    <lineage>
        <taxon>Eukaryota</taxon>
        <taxon>Fungi</taxon>
        <taxon>Fungi incertae sedis</taxon>
        <taxon>Zoopagomycota</taxon>
        <taxon>Entomophthoromycotina</taxon>
        <taxon>Entomophthoromycetes</taxon>
        <taxon>Entomophthorales</taxon>
        <taxon>Ancylistaceae</taxon>
        <taxon>Conidiobolus</taxon>
    </lineage>
</organism>
<evidence type="ECO:0000313" key="10">
    <source>
        <dbReference type="EMBL" id="KXN67528.1"/>
    </source>
</evidence>
<evidence type="ECO:0000256" key="1">
    <source>
        <dbReference type="ARBA" id="ARBA00004324"/>
    </source>
</evidence>
<dbReference type="EMBL" id="KQ964630">
    <property type="protein sequence ID" value="KXN67528.1"/>
    <property type="molecule type" value="Genomic_DNA"/>
</dbReference>
<feature type="compositionally biased region" description="Basic residues" evidence="8">
    <location>
        <begin position="248"/>
        <end position="261"/>
    </location>
</feature>
<evidence type="ECO:0000256" key="4">
    <source>
        <dbReference type="ARBA" id="ARBA00022884"/>
    </source>
</evidence>
<dbReference type="GO" id="GO:0030619">
    <property type="term" value="F:U1 snRNA binding"/>
    <property type="evidence" value="ECO:0007669"/>
    <property type="project" value="EnsemblFungi"/>
</dbReference>
<dbReference type="GO" id="GO:0071011">
    <property type="term" value="C:precatalytic spliceosome"/>
    <property type="evidence" value="ECO:0007669"/>
    <property type="project" value="TreeGrafter"/>
</dbReference>
<keyword evidence="6" id="KW-0687">Ribonucleoprotein</keyword>
<gene>
    <name evidence="10" type="ORF">CONCODRAFT_80104</name>
</gene>